<organism evidence="1 2">
    <name type="scientific">Novosphingobium aquiterrae</name>
    <dbReference type="NCBI Taxonomy" id="624388"/>
    <lineage>
        <taxon>Bacteria</taxon>
        <taxon>Pseudomonadati</taxon>
        <taxon>Pseudomonadota</taxon>
        <taxon>Alphaproteobacteria</taxon>
        <taxon>Sphingomonadales</taxon>
        <taxon>Sphingomonadaceae</taxon>
        <taxon>Novosphingobium</taxon>
    </lineage>
</organism>
<evidence type="ECO:0000313" key="1">
    <source>
        <dbReference type="EMBL" id="MFC0589310.1"/>
    </source>
</evidence>
<sequence length="103" mass="10666">MGERIGLIVGTSLIASLLAIGGCADRSNSEQANSAFTQADADKITASCRVPSSLVVVSGEQVTIQPANNIPMEAFSCVLEGIRKAGVQNFGFIGNAALPDERK</sequence>
<comment type="caution">
    <text evidence="1">The sequence shown here is derived from an EMBL/GenBank/DDBJ whole genome shotgun (WGS) entry which is preliminary data.</text>
</comment>
<gene>
    <name evidence="1" type="ORF">ACFFF7_07785</name>
</gene>
<dbReference type="Proteomes" id="UP001589943">
    <property type="component" value="Unassembled WGS sequence"/>
</dbReference>
<dbReference type="PROSITE" id="PS51257">
    <property type="entry name" value="PROKAR_LIPOPROTEIN"/>
    <property type="match status" value="1"/>
</dbReference>
<evidence type="ECO:0000313" key="2">
    <source>
        <dbReference type="Proteomes" id="UP001589943"/>
    </source>
</evidence>
<dbReference type="EMBL" id="JBHLTL010000004">
    <property type="protein sequence ID" value="MFC0589310.1"/>
    <property type="molecule type" value="Genomic_DNA"/>
</dbReference>
<dbReference type="RefSeq" id="WP_379480802.1">
    <property type="nucleotide sequence ID" value="NZ_JBHLTL010000004.1"/>
</dbReference>
<proteinExistence type="predicted"/>
<name>A0ABV6PHM0_9SPHN</name>
<accession>A0ABV6PHM0</accession>
<keyword evidence="2" id="KW-1185">Reference proteome</keyword>
<protein>
    <submittedName>
        <fullName evidence="1">Uncharacterized protein</fullName>
    </submittedName>
</protein>
<reference evidence="1 2" key="1">
    <citation type="submission" date="2024-09" db="EMBL/GenBank/DDBJ databases">
        <authorList>
            <person name="Sun Q."/>
            <person name="Mori K."/>
        </authorList>
    </citation>
    <scope>NUCLEOTIDE SEQUENCE [LARGE SCALE GENOMIC DNA]</scope>
    <source>
        <strain evidence="1 2">NCAIM B.02537</strain>
    </source>
</reference>